<dbReference type="CDD" id="cd00077">
    <property type="entry name" value="HDc"/>
    <property type="match status" value="1"/>
</dbReference>
<dbReference type="InterPro" id="IPR017771">
    <property type="entry name" value="Cyanamide_hydratase_HD"/>
</dbReference>
<dbReference type="SUPFAM" id="SSF109604">
    <property type="entry name" value="HD-domain/PDEase-like"/>
    <property type="match status" value="1"/>
</dbReference>
<dbReference type="NCBIfam" id="TIGR03401">
    <property type="entry name" value="cyanamide_fam"/>
    <property type="match status" value="1"/>
</dbReference>
<dbReference type="PROSITE" id="PS51831">
    <property type="entry name" value="HD"/>
    <property type="match status" value="1"/>
</dbReference>
<proteinExistence type="predicted"/>
<dbReference type="Pfam" id="PF01966">
    <property type="entry name" value="HD"/>
    <property type="match status" value="1"/>
</dbReference>
<evidence type="ECO:0000313" key="3">
    <source>
        <dbReference type="Proteomes" id="UP001301958"/>
    </source>
</evidence>
<name>A0AAN7BMX4_9PEZI</name>
<dbReference type="Gene3D" id="1.10.3210.10">
    <property type="entry name" value="Hypothetical protein af1432"/>
    <property type="match status" value="1"/>
</dbReference>
<reference evidence="2" key="1">
    <citation type="journal article" date="2023" name="Mol. Phylogenet. Evol.">
        <title>Genome-scale phylogeny and comparative genomics of the fungal order Sordariales.</title>
        <authorList>
            <person name="Hensen N."/>
            <person name="Bonometti L."/>
            <person name="Westerberg I."/>
            <person name="Brannstrom I.O."/>
            <person name="Guillou S."/>
            <person name="Cros-Aarteil S."/>
            <person name="Calhoun S."/>
            <person name="Haridas S."/>
            <person name="Kuo A."/>
            <person name="Mondo S."/>
            <person name="Pangilinan J."/>
            <person name="Riley R."/>
            <person name="LaButti K."/>
            <person name="Andreopoulos B."/>
            <person name="Lipzen A."/>
            <person name="Chen C."/>
            <person name="Yan M."/>
            <person name="Daum C."/>
            <person name="Ng V."/>
            <person name="Clum A."/>
            <person name="Steindorff A."/>
            <person name="Ohm R.A."/>
            <person name="Martin F."/>
            <person name="Silar P."/>
            <person name="Natvig D.O."/>
            <person name="Lalanne C."/>
            <person name="Gautier V."/>
            <person name="Ament-Velasquez S.L."/>
            <person name="Kruys A."/>
            <person name="Hutchinson M.I."/>
            <person name="Powell A.J."/>
            <person name="Barry K."/>
            <person name="Miller A.N."/>
            <person name="Grigoriev I.V."/>
            <person name="Debuchy R."/>
            <person name="Gladieux P."/>
            <person name="Hiltunen Thoren M."/>
            <person name="Johannesson H."/>
        </authorList>
    </citation>
    <scope>NUCLEOTIDE SEQUENCE</scope>
    <source>
        <strain evidence="2">CBS 990.96</strain>
    </source>
</reference>
<reference evidence="2" key="2">
    <citation type="submission" date="2023-05" db="EMBL/GenBank/DDBJ databases">
        <authorList>
            <consortium name="Lawrence Berkeley National Laboratory"/>
            <person name="Steindorff A."/>
            <person name="Hensen N."/>
            <person name="Bonometti L."/>
            <person name="Westerberg I."/>
            <person name="Brannstrom I.O."/>
            <person name="Guillou S."/>
            <person name="Cros-Aarteil S."/>
            <person name="Calhoun S."/>
            <person name="Haridas S."/>
            <person name="Kuo A."/>
            <person name="Mondo S."/>
            <person name="Pangilinan J."/>
            <person name="Riley R."/>
            <person name="Labutti K."/>
            <person name="Andreopoulos B."/>
            <person name="Lipzen A."/>
            <person name="Chen C."/>
            <person name="Yanf M."/>
            <person name="Daum C."/>
            <person name="Ng V."/>
            <person name="Clum A."/>
            <person name="Ohm R."/>
            <person name="Martin F."/>
            <person name="Silar P."/>
            <person name="Natvig D."/>
            <person name="Lalanne C."/>
            <person name="Gautier V."/>
            <person name="Ament-Velasquez S.L."/>
            <person name="Kruys A."/>
            <person name="Hutchinson M.I."/>
            <person name="Powell A.J."/>
            <person name="Barry K."/>
            <person name="Miller A.N."/>
            <person name="Grigoriev I.V."/>
            <person name="Debuchy R."/>
            <person name="Gladieux P."/>
            <person name="Thoren M.H."/>
            <person name="Johannesson H."/>
        </authorList>
    </citation>
    <scope>NUCLEOTIDE SEQUENCE</scope>
    <source>
        <strain evidence="2">CBS 990.96</strain>
    </source>
</reference>
<sequence length="286" mass="32222">MLLFRVDLSSKSPDNVLKKTNYQNFHENIDRQNHHHPIIMDMYEALNPDPVSHHGWTPVPVDAEAIFQGKPYLHKPHPLLAKHIHFPSEDPIVAKVQDYAKSQLPSPTYNHSMRVFYWATAILKQQFPAHASSLSPSTLALTCLLHDIGTAPHNIHSTRLSFEFQGGIIALNLLQNTLSAPQPQAEGVCEAIIRHQDLGTTGKITFLGQLIQLATVYDNMSTRPYLVSEETKVDVMKEFPRMGWSKCFEKTIREENGLKPWAHTTHLGGEVFPNGVGGNVFMSEFE</sequence>
<feature type="domain" description="HD" evidence="1">
    <location>
        <begin position="108"/>
        <end position="220"/>
    </location>
</feature>
<evidence type="ECO:0000259" key="1">
    <source>
        <dbReference type="PROSITE" id="PS51831"/>
    </source>
</evidence>
<protein>
    <submittedName>
        <fullName evidence="2">Cyanamide hydratase</fullName>
    </submittedName>
</protein>
<dbReference type="InterPro" id="IPR006674">
    <property type="entry name" value="HD_domain"/>
</dbReference>
<dbReference type="Proteomes" id="UP001301958">
    <property type="component" value="Unassembled WGS sequence"/>
</dbReference>
<gene>
    <name evidence="2" type="ORF">QBC38DRAFT_480070</name>
</gene>
<dbReference type="EMBL" id="MU865345">
    <property type="protein sequence ID" value="KAK4226551.1"/>
    <property type="molecule type" value="Genomic_DNA"/>
</dbReference>
<dbReference type="FunFam" id="1.10.3210.10:FF:000038">
    <property type="entry name" value="Cyanamide hydratase, putative"/>
    <property type="match status" value="1"/>
</dbReference>
<dbReference type="SMART" id="SM00471">
    <property type="entry name" value="HDc"/>
    <property type="match status" value="1"/>
</dbReference>
<dbReference type="AlphaFoldDB" id="A0AAN7BMX4"/>
<dbReference type="InterPro" id="IPR003607">
    <property type="entry name" value="HD/PDEase_dom"/>
</dbReference>
<organism evidence="2 3">
    <name type="scientific">Podospora fimiseda</name>
    <dbReference type="NCBI Taxonomy" id="252190"/>
    <lineage>
        <taxon>Eukaryota</taxon>
        <taxon>Fungi</taxon>
        <taxon>Dikarya</taxon>
        <taxon>Ascomycota</taxon>
        <taxon>Pezizomycotina</taxon>
        <taxon>Sordariomycetes</taxon>
        <taxon>Sordariomycetidae</taxon>
        <taxon>Sordariales</taxon>
        <taxon>Podosporaceae</taxon>
        <taxon>Podospora</taxon>
    </lineage>
</organism>
<comment type="caution">
    <text evidence="2">The sequence shown here is derived from an EMBL/GenBank/DDBJ whole genome shotgun (WGS) entry which is preliminary data.</text>
</comment>
<evidence type="ECO:0000313" key="2">
    <source>
        <dbReference type="EMBL" id="KAK4226551.1"/>
    </source>
</evidence>
<accession>A0AAN7BMX4</accession>
<dbReference type="PANTHER" id="PTHR35569:SF1">
    <property type="entry name" value="CYANAMIDE HYDRATASE DDI2-RELATED"/>
    <property type="match status" value="1"/>
</dbReference>
<keyword evidence="3" id="KW-1185">Reference proteome</keyword>
<dbReference type="PANTHER" id="PTHR35569">
    <property type="entry name" value="CYANAMIDE HYDRATASE DDI2-RELATED"/>
    <property type="match status" value="1"/>
</dbReference>